<comment type="catalytic activity">
    <reaction evidence="7">
        <text>DNA(n) + a 2'-deoxyribonucleoside 5'-triphosphate = DNA(n+1) + diphosphate</text>
        <dbReference type="Rhea" id="RHEA:22508"/>
        <dbReference type="Rhea" id="RHEA-COMP:17339"/>
        <dbReference type="Rhea" id="RHEA-COMP:17340"/>
        <dbReference type="ChEBI" id="CHEBI:33019"/>
        <dbReference type="ChEBI" id="CHEBI:61560"/>
        <dbReference type="ChEBI" id="CHEBI:173112"/>
        <dbReference type="EC" id="2.7.7.7"/>
    </reaction>
</comment>
<dbReference type="NCBIfam" id="TIGR00678">
    <property type="entry name" value="holB"/>
    <property type="match status" value="1"/>
</dbReference>
<evidence type="ECO:0000259" key="8">
    <source>
        <dbReference type="Pfam" id="PF09115"/>
    </source>
</evidence>
<protein>
    <recommendedName>
        <fullName evidence="2">DNA polymerase III subunit delta'</fullName>
        <ecNumber evidence="1">2.7.7.7</ecNumber>
    </recommendedName>
</protein>
<dbReference type="InterPro" id="IPR050238">
    <property type="entry name" value="DNA_Rep/Repair_Clamp_Loader"/>
</dbReference>
<keyword evidence="4" id="KW-0548">Nucleotidyltransferase</keyword>
<accession>A0A154BQP5</accession>
<evidence type="ECO:0000256" key="5">
    <source>
        <dbReference type="ARBA" id="ARBA00022705"/>
    </source>
</evidence>
<evidence type="ECO:0000256" key="2">
    <source>
        <dbReference type="ARBA" id="ARBA00014363"/>
    </source>
</evidence>
<dbReference type="Pfam" id="PF09115">
    <property type="entry name" value="DNApol3-delta_C"/>
    <property type="match status" value="1"/>
</dbReference>
<dbReference type="Pfam" id="PF13177">
    <property type="entry name" value="DNA_pol3_delta2"/>
    <property type="match status" value="1"/>
</dbReference>
<dbReference type="EMBL" id="LSGP01000017">
    <property type="protein sequence ID" value="KYZ76287.1"/>
    <property type="molecule type" value="Genomic_DNA"/>
</dbReference>
<evidence type="ECO:0000313" key="9">
    <source>
        <dbReference type="EMBL" id="KYZ76287.1"/>
    </source>
</evidence>
<comment type="caution">
    <text evidence="9">The sequence shown here is derived from an EMBL/GenBank/DDBJ whole genome shotgun (WGS) entry which is preliminary data.</text>
</comment>
<dbReference type="PANTHER" id="PTHR11669">
    <property type="entry name" value="REPLICATION FACTOR C / DNA POLYMERASE III GAMMA-TAU SUBUNIT"/>
    <property type="match status" value="1"/>
</dbReference>
<dbReference type="Proteomes" id="UP000076268">
    <property type="component" value="Unassembled WGS sequence"/>
</dbReference>
<evidence type="ECO:0000256" key="3">
    <source>
        <dbReference type="ARBA" id="ARBA00022679"/>
    </source>
</evidence>
<evidence type="ECO:0000256" key="6">
    <source>
        <dbReference type="ARBA" id="ARBA00022932"/>
    </source>
</evidence>
<dbReference type="GO" id="GO:0003887">
    <property type="term" value="F:DNA-directed DNA polymerase activity"/>
    <property type="evidence" value="ECO:0007669"/>
    <property type="project" value="UniProtKB-KW"/>
</dbReference>
<evidence type="ECO:0000256" key="1">
    <source>
        <dbReference type="ARBA" id="ARBA00012417"/>
    </source>
</evidence>
<dbReference type="EC" id="2.7.7.7" evidence="1"/>
<dbReference type="AlphaFoldDB" id="A0A154BQP5"/>
<gene>
    <name evidence="9" type="ORF">AXX12_07560</name>
</gene>
<dbReference type="SUPFAM" id="SSF52540">
    <property type="entry name" value="P-loop containing nucleoside triphosphate hydrolases"/>
    <property type="match status" value="1"/>
</dbReference>
<dbReference type="InterPro" id="IPR004622">
    <property type="entry name" value="DNA_pol_HolB"/>
</dbReference>
<dbReference type="Gene3D" id="3.40.50.300">
    <property type="entry name" value="P-loop containing nucleotide triphosphate hydrolases"/>
    <property type="match status" value="1"/>
</dbReference>
<dbReference type="GO" id="GO:0003677">
    <property type="term" value="F:DNA binding"/>
    <property type="evidence" value="ECO:0007669"/>
    <property type="project" value="InterPro"/>
</dbReference>
<dbReference type="OrthoDB" id="9810148at2"/>
<reference evidence="9 10" key="1">
    <citation type="submission" date="2016-02" db="EMBL/GenBank/DDBJ databases">
        <title>Anaerosporomusa subterraneum gen. nov., sp. nov., a spore-forming obligate anaerobe isolated from saprolite.</title>
        <authorList>
            <person name="Choi J.K."/>
            <person name="Shah M."/>
            <person name="Yee N."/>
        </authorList>
    </citation>
    <scope>NUCLEOTIDE SEQUENCE [LARGE SCALE GENOMIC DNA]</scope>
    <source>
        <strain evidence="9 10">RU4</strain>
    </source>
</reference>
<dbReference type="STRING" id="1794912.AXX12_07560"/>
<evidence type="ECO:0000313" key="10">
    <source>
        <dbReference type="Proteomes" id="UP000076268"/>
    </source>
</evidence>
<keyword evidence="3" id="KW-0808">Transferase</keyword>
<name>A0A154BQP5_ANASB</name>
<keyword evidence="6" id="KW-0239">DNA-directed DNA polymerase</keyword>
<keyword evidence="10" id="KW-1185">Reference proteome</keyword>
<proteinExistence type="predicted"/>
<dbReference type="PANTHER" id="PTHR11669:SF8">
    <property type="entry name" value="DNA POLYMERASE III SUBUNIT DELTA"/>
    <property type="match status" value="1"/>
</dbReference>
<dbReference type="GO" id="GO:0009360">
    <property type="term" value="C:DNA polymerase III complex"/>
    <property type="evidence" value="ECO:0007669"/>
    <property type="project" value="InterPro"/>
</dbReference>
<dbReference type="InterPro" id="IPR027417">
    <property type="entry name" value="P-loop_NTPase"/>
</dbReference>
<organism evidence="9 10">
    <name type="scientific">Anaerosporomusa subterranea</name>
    <dbReference type="NCBI Taxonomy" id="1794912"/>
    <lineage>
        <taxon>Bacteria</taxon>
        <taxon>Bacillati</taxon>
        <taxon>Bacillota</taxon>
        <taxon>Negativicutes</taxon>
        <taxon>Acetonemataceae</taxon>
        <taxon>Anaerosporomusa</taxon>
    </lineage>
</organism>
<dbReference type="InterPro" id="IPR015199">
    <property type="entry name" value="DNA_pol_III_delta_C"/>
</dbReference>
<evidence type="ECO:0000256" key="4">
    <source>
        <dbReference type="ARBA" id="ARBA00022695"/>
    </source>
</evidence>
<dbReference type="GO" id="GO:0006261">
    <property type="term" value="P:DNA-templated DNA replication"/>
    <property type="evidence" value="ECO:0007669"/>
    <property type="project" value="TreeGrafter"/>
</dbReference>
<sequence>MFWNDIVGHQEAISMLRRLVDSDRVPHAILVVGSKGIGKGLIAHTLAAAMLCQADAGKPCGVCASCRKITASSHPDLVRFESNGENLKIEQMRDLQSAAALSPVMGGRRAVIIEDAERLTLPAANSLLKILEEPSQSLLFILTAESVHSLLNTIVSRCRIFRLAPVAADSLEVALVKAGYSADGADVAARLSGGRLGRAMALLEPGGLIARDKALAVLRQLPEIRTLSGWNAVIRLEGSEADSMPEVIEQLIFLLRDMLLLRCGCDSLVFNIDLSDELNEIVGGWSEAGLRRALKTLMEDSRALTGNANSRLLCETLLLRLREYHAVS</sequence>
<dbReference type="RefSeq" id="WP_066241482.1">
    <property type="nucleotide sequence ID" value="NZ_LSGP01000017.1"/>
</dbReference>
<keyword evidence="5" id="KW-0235">DNA replication</keyword>
<evidence type="ECO:0000256" key="7">
    <source>
        <dbReference type="ARBA" id="ARBA00049244"/>
    </source>
</evidence>
<feature type="domain" description="DNA polymerase III delta subunit C-terminal" evidence="8">
    <location>
        <begin position="226"/>
        <end position="322"/>
    </location>
</feature>
<dbReference type="GO" id="GO:0008408">
    <property type="term" value="F:3'-5' exonuclease activity"/>
    <property type="evidence" value="ECO:0007669"/>
    <property type="project" value="InterPro"/>
</dbReference>